<dbReference type="AlphaFoldDB" id="A0A3P1C076"/>
<dbReference type="EMBL" id="RQJO01000007">
    <property type="protein sequence ID" value="RRB06737.1"/>
    <property type="molecule type" value="Genomic_DNA"/>
</dbReference>
<dbReference type="InterPro" id="IPR007729">
    <property type="entry name" value="DGOK"/>
</dbReference>
<reference evidence="1 2" key="1">
    <citation type="submission" date="2018-11" db="EMBL/GenBank/DDBJ databases">
        <authorList>
            <person name="Zhou Z."/>
            <person name="Wang G."/>
        </authorList>
    </citation>
    <scope>NUCLEOTIDE SEQUENCE [LARGE SCALE GENOMIC DNA]</scope>
    <source>
        <strain evidence="1 2">KCTC52004</strain>
    </source>
</reference>
<gene>
    <name evidence="1" type="ORF">EHT25_02775</name>
</gene>
<dbReference type="InterPro" id="IPR042257">
    <property type="entry name" value="DGOK_C"/>
</dbReference>
<protein>
    <submittedName>
        <fullName evidence="1">2-keto-3-deoxy-galactonokinase</fullName>
    </submittedName>
</protein>
<dbReference type="RefSeq" id="WP_124870322.1">
    <property type="nucleotide sequence ID" value="NZ_RQJO01000007.1"/>
</dbReference>
<comment type="caution">
    <text evidence="1">The sequence shown here is derived from an EMBL/GenBank/DDBJ whole genome shotgun (WGS) entry which is preliminary data.</text>
</comment>
<name>A0A3P1C076_9BACT</name>
<keyword evidence="1" id="KW-0808">Transferase</keyword>
<dbReference type="Proteomes" id="UP000271925">
    <property type="component" value="Unassembled WGS sequence"/>
</dbReference>
<evidence type="ECO:0000313" key="2">
    <source>
        <dbReference type="Proteomes" id="UP000271925"/>
    </source>
</evidence>
<dbReference type="Gene3D" id="3.30.420.310">
    <property type="entry name" value="2-keto-3-deoxy-galactonokinase, C-terminal domain"/>
    <property type="match status" value="1"/>
</dbReference>
<dbReference type="Pfam" id="PF05035">
    <property type="entry name" value="DGOK"/>
    <property type="match status" value="1"/>
</dbReference>
<dbReference type="Gene3D" id="3.30.420.300">
    <property type="entry name" value="2-keto-3-deoxy-galactonokinase, substrate binding domain"/>
    <property type="match status" value="1"/>
</dbReference>
<dbReference type="GO" id="GO:0008671">
    <property type="term" value="F:2-dehydro-3-deoxygalactonokinase activity"/>
    <property type="evidence" value="ECO:0007669"/>
    <property type="project" value="InterPro"/>
</dbReference>
<keyword evidence="1" id="KW-0418">Kinase</keyword>
<keyword evidence="2" id="KW-1185">Reference proteome</keyword>
<evidence type="ECO:0000313" key="1">
    <source>
        <dbReference type="EMBL" id="RRB06737.1"/>
    </source>
</evidence>
<sequence>MSNYLLCCDWGTSFFRLRLVNSADYRLIEEVTSQQGIASIFNAWKANGERAGVAREQFFREELIKQIELVAHKAAIKLDQVPIAVSGMASSSIGMDEVPYATLPFAMDGSRASFRHFDASESFPHELILISGVKSEEDVMRGEETQLIGLSALLDSAGNRPDEAIYIFPGTHSKHMYVQAGQLLNFETHMTGEVFNLMASTSILRDSVDVSAFSDFSTENLSAFKLGLKEANFPLLNRLFTVRTNQLFGNLTRQQNAFFLSGLLIGAELKPLLEKAQWHLVLCSGSNLFPFYQQAIEDLDLSNRTTIIPAGLIDKAAIAGQIILFQNQNLKV</sequence>
<dbReference type="GO" id="GO:0034194">
    <property type="term" value="P:D-galactonate catabolic process"/>
    <property type="evidence" value="ECO:0007669"/>
    <property type="project" value="InterPro"/>
</dbReference>
<accession>A0A3P1C076</accession>
<organism evidence="1 2">
    <name type="scientific">Larkinella rosea</name>
    <dbReference type="NCBI Taxonomy" id="2025312"/>
    <lineage>
        <taxon>Bacteria</taxon>
        <taxon>Pseudomonadati</taxon>
        <taxon>Bacteroidota</taxon>
        <taxon>Cytophagia</taxon>
        <taxon>Cytophagales</taxon>
        <taxon>Spirosomataceae</taxon>
        <taxon>Larkinella</taxon>
    </lineage>
</organism>
<dbReference type="OrthoDB" id="256574at2"/>
<proteinExistence type="predicted"/>
<dbReference type="InterPro" id="IPR042258">
    <property type="entry name" value="DGOK_N"/>
</dbReference>